<dbReference type="Gene3D" id="1.20.120.530">
    <property type="entry name" value="GntR ligand-binding domain-like"/>
    <property type="match status" value="1"/>
</dbReference>
<dbReference type="PRINTS" id="PR00035">
    <property type="entry name" value="HTHGNTR"/>
</dbReference>
<dbReference type="InterPro" id="IPR000524">
    <property type="entry name" value="Tscrpt_reg_HTH_GntR"/>
</dbReference>
<evidence type="ECO:0000256" key="1">
    <source>
        <dbReference type="ARBA" id="ARBA00023015"/>
    </source>
</evidence>
<keyword evidence="2" id="KW-0238">DNA-binding</keyword>
<keyword evidence="1" id="KW-0805">Transcription regulation</keyword>
<evidence type="ECO:0000313" key="5">
    <source>
        <dbReference type="EMBL" id="GAA1747142.1"/>
    </source>
</evidence>
<dbReference type="SMART" id="SM00345">
    <property type="entry name" value="HTH_GNTR"/>
    <property type="match status" value="1"/>
</dbReference>
<comment type="caution">
    <text evidence="5">The sequence shown here is derived from an EMBL/GenBank/DDBJ whole genome shotgun (WGS) entry which is preliminary data.</text>
</comment>
<protein>
    <recommendedName>
        <fullName evidence="4">HTH gntR-type domain-containing protein</fullName>
    </recommendedName>
</protein>
<accession>A0ABN2K3A1</accession>
<dbReference type="EMBL" id="BAAALS010000007">
    <property type="protein sequence ID" value="GAA1747142.1"/>
    <property type="molecule type" value="Genomic_DNA"/>
</dbReference>
<dbReference type="Proteomes" id="UP001500655">
    <property type="component" value="Unassembled WGS sequence"/>
</dbReference>
<evidence type="ECO:0000256" key="3">
    <source>
        <dbReference type="ARBA" id="ARBA00023163"/>
    </source>
</evidence>
<dbReference type="Pfam" id="PF07729">
    <property type="entry name" value="FCD"/>
    <property type="match status" value="1"/>
</dbReference>
<name>A0ABN2K3A1_9ACTN</name>
<dbReference type="PANTHER" id="PTHR43537:SF5">
    <property type="entry name" value="UXU OPERON TRANSCRIPTIONAL REGULATOR"/>
    <property type="match status" value="1"/>
</dbReference>
<dbReference type="PANTHER" id="PTHR43537">
    <property type="entry name" value="TRANSCRIPTIONAL REGULATOR, GNTR FAMILY"/>
    <property type="match status" value="1"/>
</dbReference>
<dbReference type="SUPFAM" id="SSF48008">
    <property type="entry name" value="GntR ligand-binding domain-like"/>
    <property type="match status" value="1"/>
</dbReference>
<evidence type="ECO:0000259" key="4">
    <source>
        <dbReference type="PROSITE" id="PS50949"/>
    </source>
</evidence>
<dbReference type="InterPro" id="IPR008920">
    <property type="entry name" value="TF_FadR/GntR_C"/>
</dbReference>
<dbReference type="Gene3D" id="1.10.10.10">
    <property type="entry name" value="Winged helix-like DNA-binding domain superfamily/Winged helix DNA-binding domain"/>
    <property type="match status" value="1"/>
</dbReference>
<dbReference type="SMART" id="SM00895">
    <property type="entry name" value="FCD"/>
    <property type="match status" value="1"/>
</dbReference>
<dbReference type="SUPFAM" id="SSF46785">
    <property type="entry name" value="Winged helix' DNA-binding domain"/>
    <property type="match status" value="1"/>
</dbReference>
<evidence type="ECO:0000313" key="6">
    <source>
        <dbReference type="Proteomes" id="UP001500655"/>
    </source>
</evidence>
<feature type="domain" description="HTH gntR-type" evidence="4">
    <location>
        <begin position="6"/>
        <end position="73"/>
    </location>
</feature>
<dbReference type="InterPro" id="IPR011711">
    <property type="entry name" value="GntR_C"/>
</dbReference>
<keyword evidence="3" id="KW-0804">Transcription</keyword>
<dbReference type="Pfam" id="PF00392">
    <property type="entry name" value="GntR"/>
    <property type="match status" value="1"/>
</dbReference>
<sequence>MAGRPGTAVNDIYLAIRDRIIGGDYPPGLRLSQQQLAEELRVSRTPLREALQKLEVEGLVIGQANRGMEVAPVALSDVENSYALRLMVEPVTVAAIVARVTESDVAAMADALAEMERPSISIHEFQEAHWRFHRALLDRYPEAFTDLIRTLHTRIYRHQRLYFSRPVALADFTRLDQVFLDALRDHDGARAKQVLEFHLLDAALGLVRDVDPTYAFDALPVTLDGLEIEVDGLARPDHGGPVDIRWRRANAASLPALETANLRYRA</sequence>
<proteinExistence type="predicted"/>
<dbReference type="InterPro" id="IPR036390">
    <property type="entry name" value="WH_DNA-bd_sf"/>
</dbReference>
<dbReference type="InterPro" id="IPR036388">
    <property type="entry name" value="WH-like_DNA-bd_sf"/>
</dbReference>
<keyword evidence="6" id="KW-1185">Reference proteome</keyword>
<dbReference type="PROSITE" id="PS50949">
    <property type="entry name" value="HTH_GNTR"/>
    <property type="match status" value="1"/>
</dbReference>
<reference evidence="5 6" key="1">
    <citation type="journal article" date="2019" name="Int. J. Syst. Evol. Microbiol.">
        <title>The Global Catalogue of Microorganisms (GCM) 10K type strain sequencing project: providing services to taxonomists for standard genome sequencing and annotation.</title>
        <authorList>
            <consortium name="The Broad Institute Genomics Platform"/>
            <consortium name="The Broad Institute Genome Sequencing Center for Infectious Disease"/>
            <person name="Wu L."/>
            <person name="Ma J."/>
        </authorList>
    </citation>
    <scope>NUCLEOTIDE SEQUENCE [LARGE SCALE GENOMIC DNA]</scope>
    <source>
        <strain evidence="5 6">JCM 13249</strain>
    </source>
</reference>
<gene>
    <name evidence="5" type="ORF">GCM10009681_17860</name>
</gene>
<organism evidence="5 6">
    <name type="scientific">Luedemannella helvata</name>
    <dbReference type="NCBI Taxonomy" id="349315"/>
    <lineage>
        <taxon>Bacteria</taxon>
        <taxon>Bacillati</taxon>
        <taxon>Actinomycetota</taxon>
        <taxon>Actinomycetes</taxon>
        <taxon>Micromonosporales</taxon>
        <taxon>Micromonosporaceae</taxon>
        <taxon>Luedemannella</taxon>
    </lineage>
</organism>
<evidence type="ECO:0000256" key="2">
    <source>
        <dbReference type="ARBA" id="ARBA00023125"/>
    </source>
</evidence>
<dbReference type="CDD" id="cd07377">
    <property type="entry name" value="WHTH_GntR"/>
    <property type="match status" value="1"/>
</dbReference>